<comment type="caution">
    <text evidence="10">The sequence shown here is derived from an EMBL/GenBank/DDBJ whole genome shotgun (WGS) entry which is preliminary data.</text>
</comment>
<evidence type="ECO:0000256" key="1">
    <source>
        <dbReference type="ARBA" id="ARBA00002219"/>
    </source>
</evidence>
<dbReference type="GO" id="GO:0010185">
    <property type="term" value="P:regulation of cellular defense response"/>
    <property type="evidence" value="ECO:0007669"/>
    <property type="project" value="UniProtKB-ARBA"/>
</dbReference>
<dbReference type="Pfam" id="PF22633">
    <property type="entry name" value="F5_F8_type_C_2"/>
    <property type="match status" value="1"/>
</dbReference>
<comment type="similarity">
    <text evidence="2">Belongs to the fucolectin family.</text>
</comment>
<name>A0A8S3QIU6_MYTED</name>
<keyword evidence="7" id="KW-1015">Disulfide bond</keyword>
<dbReference type="InterPro" id="IPR008979">
    <property type="entry name" value="Galactose-bd-like_sf"/>
</dbReference>
<evidence type="ECO:0000313" key="11">
    <source>
        <dbReference type="Proteomes" id="UP000683360"/>
    </source>
</evidence>
<feature type="signal peptide" evidence="8">
    <location>
        <begin position="1"/>
        <end position="25"/>
    </location>
</feature>
<keyword evidence="4" id="KW-0479">Metal-binding</keyword>
<dbReference type="PANTHER" id="PTHR45713">
    <property type="entry name" value="FTP DOMAIN-CONTAINING PROTEIN"/>
    <property type="match status" value="1"/>
</dbReference>
<dbReference type="SUPFAM" id="SSF49785">
    <property type="entry name" value="Galactose-binding domain-like"/>
    <property type="match status" value="1"/>
</dbReference>
<feature type="chain" id="PRO_5035848154" description="Fucolectin tachylectin-4 pentraxin-1 domain-containing protein" evidence="8">
    <location>
        <begin position="26"/>
        <end position="254"/>
    </location>
</feature>
<dbReference type="PROSITE" id="PS51257">
    <property type="entry name" value="PROKAR_LIPOPROTEIN"/>
    <property type="match status" value="1"/>
</dbReference>
<proteinExistence type="inferred from homology"/>
<dbReference type="PANTHER" id="PTHR45713:SF15">
    <property type="entry name" value="F5_8 TYPE C DOMAIN-CONTAINING PROTEIN"/>
    <property type="match status" value="1"/>
</dbReference>
<evidence type="ECO:0000256" key="7">
    <source>
        <dbReference type="ARBA" id="ARBA00023157"/>
    </source>
</evidence>
<dbReference type="Proteomes" id="UP000683360">
    <property type="component" value="Unassembled WGS sequence"/>
</dbReference>
<dbReference type="InterPro" id="IPR051941">
    <property type="entry name" value="BG_Antigen-Binding_Lectin"/>
</dbReference>
<dbReference type="GO" id="GO:0046872">
    <property type="term" value="F:metal ion binding"/>
    <property type="evidence" value="ECO:0007669"/>
    <property type="project" value="UniProtKB-KW"/>
</dbReference>
<organism evidence="10 11">
    <name type="scientific">Mytilus edulis</name>
    <name type="common">Blue mussel</name>
    <dbReference type="NCBI Taxonomy" id="6550"/>
    <lineage>
        <taxon>Eukaryota</taxon>
        <taxon>Metazoa</taxon>
        <taxon>Spiralia</taxon>
        <taxon>Lophotrochozoa</taxon>
        <taxon>Mollusca</taxon>
        <taxon>Bivalvia</taxon>
        <taxon>Autobranchia</taxon>
        <taxon>Pteriomorphia</taxon>
        <taxon>Mytilida</taxon>
        <taxon>Mytiloidea</taxon>
        <taxon>Mytilidae</taxon>
        <taxon>Mytilinae</taxon>
        <taxon>Mytilus</taxon>
    </lineage>
</organism>
<evidence type="ECO:0000313" key="10">
    <source>
        <dbReference type="EMBL" id="CAG2196657.1"/>
    </source>
</evidence>
<feature type="domain" description="Fucolectin tachylectin-4 pentraxin-1" evidence="9">
    <location>
        <begin position="115"/>
        <end position="250"/>
    </location>
</feature>
<dbReference type="OrthoDB" id="6102375at2759"/>
<reference evidence="10" key="1">
    <citation type="submission" date="2021-03" db="EMBL/GenBank/DDBJ databases">
        <authorList>
            <person name="Bekaert M."/>
        </authorList>
    </citation>
    <scope>NUCLEOTIDE SEQUENCE</scope>
</reference>
<keyword evidence="6" id="KW-0106">Calcium</keyword>
<evidence type="ECO:0000256" key="2">
    <source>
        <dbReference type="ARBA" id="ARBA00010147"/>
    </source>
</evidence>
<keyword evidence="8" id="KW-0732">Signal</keyword>
<dbReference type="EMBL" id="CAJPWZ010000566">
    <property type="protein sequence ID" value="CAG2196657.1"/>
    <property type="molecule type" value="Genomic_DNA"/>
</dbReference>
<evidence type="ECO:0000256" key="5">
    <source>
        <dbReference type="ARBA" id="ARBA00022734"/>
    </source>
</evidence>
<keyword evidence="5" id="KW-0430">Lectin</keyword>
<keyword evidence="11" id="KW-1185">Reference proteome</keyword>
<evidence type="ECO:0000256" key="4">
    <source>
        <dbReference type="ARBA" id="ARBA00022723"/>
    </source>
</evidence>
<accession>A0A8S3QIU6</accession>
<dbReference type="GO" id="GO:0001868">
    <property type="term" value="P:regulation of complement activation, lectin pathway"/>
    <property type="evidence" value="ECO:0007669"/>
    <property type="project" value="UniProtKB-ARBA"/>
</dbReference>
<evidence type="ECO:0000259" key="9">
    <source>
        <dbReference type="SMART" id="SM00607"/>
    </source>
</evidence>
<evidence type="ECO:0000256" key="3">
    <source>
        <dbReference type="ARBA" id="ARBA00011233"/>
    </source>
</evidence>
<evidence type="ECO:0000256" key="6">
    <source>
        <dbReference type="ARBA" id="ARBA00022837"/>
    </source>
</evidence>
<protein>
    <recommendedName>
        <fullName evidence="9">Fucolectin tachylectin-4 pentraxin-1 domain-containing protein</fullName>
    </recommendedName>
</protein>
<evidence type="ECO:0000256" key="8">
    <source>
        <dbReference type="SAM" id="SignalP"/>
    </source>
</evidence>
<dbReference type="GO" id="GO:0042806">
    <property type="term" value="F:fucose binding"/>
    <property type="evidence" value="ECO:0007669"/>
    <property type="project" value="UniProtKB-ARBA"/>
</dbReference>
<dbReference type="SMART" id="SM00607">
    <property type="entry name" value="FTP"/>
    <property type="match status" value="1"/>
</dbReference>
<comment type="subunit">
    <text evidence="3">Homotrimer.</text>
</comment>
<dbReference type="Gene3D" id="2.60.120.260">
    <property type="entry name" value="Galactose-binding domain-like"/>
    <property type="match status" value="1"/>
</dbReference>
<dbReference type="AlphaFoldDB" id="A0A8S3QIU6"/>
<dbReference type="InterPro" id="IPR006585">
    <property type="entry name" value="FTP1"/>
</dbReference>
<sequence>MKFCCFPHCAVFCFTTACTFTVINANDEDVISETFKTKGSTRIFQTENTTDVYCRSIFACAGICLSDSQCCVASYSKAASTCRIDTSERCCAETETLDEWRFIQRNSYHDCTVNLKEVAYEKPAEQSSVYGGGYASRAVDGNVNTYMHTDIEQSPYWSVDLGKTYQIKRIEIFNRIDGAISTGERLRDLEIVIGSSHNETQICAHYVGPAQLGEHLFFKCGHVENARYVKLRLTGSNYLHVAEVKVYAVNDSST</sequence>
<gene>
    <name evidence="10" type="ORF">MEDL_11518</name>
</gene>
<comment type="function">
    <text evidence="1">Acts as a defensive agent. Recognizes blood group fucosylated oligosaccharides including A, B, H and Lewis B-type antigens. Does not recognize Lewis A antigen and has low affinity for monovalent haptens.</text>
</comment>